<dbReference type="InterPro" id="IPR032466">
    <property type="entry name" value="Metal_Hydrolase"/>
</dbReference>
<dbReference type="InterPro" id="IPR001365">
    <property type="entry name" value="A_deaminase_dom"/>
</dbReference>
<evidence type="ECO:0000256" key="6">
    <source>
        <dbReference type="ARBA" id="ARBA00022833"/>
    </source>
</evidence>
<name>A0A4P9A3H1_9BACT</name>
<dbReference type="Gene3D" id="3.20.20.140">
    <property type="entry name" value="Metal-dependent hydrolases"/>
    <property type="match status" value="1"/>
</dbReference>
<accession>A0A4P9A3H1</accession>
<sequence>MNKHMTEVIRHIPKVVLHDHLDGGLRPTTVIELAEATDYDKLPTRDPDALKRWFFDAANAGSLPQYISTFEHTVGVMQTSAALGRVAREAVLDLAEDNVVYAELRFAPELHQQQGLSLQTIVDAVADGCRQGEKLAHQQGKEIHARLLLCAMCDGNRSEEIAQLVVDNYGTNSTVVGFDIAGPEAGYPLETHAAAFSILRENSIPFTIHAGEADGVQSIKSAVSQGVQRLGHGVRIIEDVANDGTLGAVARSVCNGRVVLECCPRSNVQTGAVTKLSEHPLPQLDKLGLACTVNPDNRLVSGTSMSGEMGVLSNEFGYTLQQLRKLTVTAMQAAFIDEARKRDITERLIIPGYENGIMGI</sequence>
<dbReference type="GO" id="GO:0043103">
    <property type="term" value="P:hypoxanthine salvage"/>
    <property type="evidence" value="ECO:0007669"/>
    <property type="project" value="TreeGrafter"/>
</dbReference>
<dbReference type="InterPro" id="IPR006330">
    <property type="entry name" value="Ado/ade_deaminase"/>
</dbReference>
<feature type="domain" description="Adenosine deaminase" evidence="7">
    <location>
        <begin position="13"/>
        <end position="348"/>
    </location>
</feature>
<dbReference type="PANTHER" id="PTHR11409:SF43">
    <property type="entry name" value="ADENOSINE DEAMINASE"/>
    <property type="match status" value="1"/>
</dbReference>
<comment type="cofactor">
    <cofactor evidence="1">
        <name>Zn(2+)</name>
        <dbReference type="ChEBI" id="CHEBI:29105"/>
    </cofactor>
</comment>
<evidence type="ECO:0000256" key="5">
    <source>
        <dbReference type="ARBA" id="ARBA00022801"/>
    </source>
</evidence>
<evidence type="ECO:0000256" key="2">
    <source>
        <dbReference type="ARBA" id="ARBA00006676"/>
    </source>
</evidence>
<keyword evidence="5 8" id="KW-0378">Hydrolase</keyword>
<evidence type="ECO:0000313" key="9">
    <source>
        <dbReference type="Proteomes" id="UP000310639"/>
    </source>
</evidence>
<dbReference type="OrthoDB" id="9779574at2"/>
<dbReference type="GO" id="GO:0006154">
    <property type="term" value="P:adenosine catabolic process"/>
    <property type="evidence" value="ECO:0007669"/>
    <property type="project" value="TreeGrafter"/>
</dbReference>
<evidence type="ECO:0000256" key="3">
    <source>
        <dbReference type="ARBA" id="ARBA00012784"/>
    </source>
</evidence>
<dbReference type="SUPFAM" id="SSF51556">
    <property type="entry name" value="Metallo-dependent hydrolases"/>
    <property type="match status" value="1"/>
</dbReference>
<dbReference type="EC" id="3.5.4.4" evidence="3"/>
<evidence type="ECO:0000256" key="1">
    <source>
        <dbReference type="ARBA" id="ARBA00001947"/>
    </source>
</evidence>
<evidence type="ECO:0000259" key="7">
    <source>
        <dbReference type="Pfam" id="PF00962"/>
    </source>
</evidence>
<dbReference type="NCBIfam" id="TIGR01430">
    <property type="entry name" value="aden_deam"/>
    <property type="match status" value="1"/>
</dbReference>
<dbReference type="GO" id="GO:0046103">
    <property type="term" value="P:inosine biosynthetic process"/>
    <property type="evidence" value="ECO:0007669"/>
    <property type="project" value="TreeGrafter"/>
</dbReference>
<keyword evidence="6" id="KW-0862">Zinc</keyword>
<comment type="similarity">
    <text evidence="2">Belongs to the metallo-dependent hydrolases superfamily. Adenosine and AMP deaminases family.</text>
</comment>
<dbReference type="GO" id="GO:0004000">
    <property type="term" value="F:adenosine deaminase activity"/>
    <property type="evidence" value="ECO:0007669"/>
    <property type="project" value="TreeGrafter"/>
</dbReference>
<keyword evidence="9" id="KW-1185">Reference proteome</keyword>
<evidence type="ECO:0000313" key="8">
    <source>
        <dbReference type="EMBL" id="QCT42358.1"/>
    </source>
</evidence>
<dbReference type="KEGG" id="nft:FBF37_02670"/>
<dbReference type="GO" id="GO:0046872">
    <property type="term" value="F:metal ion binding"/>
    <property type="evidence" value="ECO:0007669"/>
    <property type="project" value="UniProtKB-KW"/>
</dbReference>
<dbReference type="RefSeq" id="WP_138079235.1">
    <property type="nucleotide sequence ID" value="NZ_CP040004.1"/>
</dbReference>
<dbReference type="EMBL" id="CP040004">
    <property type="protein sequence ID" value="QCT42358.1"/>
    <property type="molecule type" value="Genomic_DNA"/>
</dbReference>
<dbReference type="GO" id="GO:0005829">
    <property type="term" value="C:cytosol"/>
    <property type="evidence" value="ECO:0007669"/>
    <property type="project" value="TreeGrafter"/>
</dbReference>
<dbReference type="NCBIfam" id="NF006847">
    <property type="entry name" value="PRK09358.1-2"/>
    <property type="match status" value="1"/>
</dbReference>
<proteinExistence type="inferred from homology"/>
<dbReference type="AlphaFoldDB" id="A0A4P9A3H1"/>
<protein>
    <recommendedName>
        <fullName evidence="3">adenosine deaminase</fullName>
        <ecNumber evidence="3">3.5.4.4</ecNumber>
    </recommendedName>
</protein>
<dbReference type="Pfam" id="PF00962">
    <property type="entry name" value="A_deaminase"/>
    <property type="match status" value="1"/>
</dbReference>
<dbReference type="Proteomes" id="UP000310639">
    <property type="component" value="Chromosome"/>
</dbReference>
<gene>
    <name evidence="8" type="ORF">FBF37_02670</name>
</gene>
<keyword evidence="4" id="KW-0479">Metal-binding</keyword>
<evidence type="ECO:0000256" key="4">
    <source>
        <dbReference type="ARBA" id="ARBA00022723"/>
    </source>
</evidence>
<organism evidence="8 9">
    <name type="scientific">Candidatus Nanosynbacter featherlites</name>
    <dbReference type="NCBI Taxonomy" id="2572088"/>
    <lineage>
        <taxon>Bacteria</taxon>
        <taxon>Candidatus Saccharimonadota</taxon>
        <taxon>Candidatus Saccharimonadia</taxon>
        <taxon>Candidatus Nanosynbacterales</taxon>
        <taxon>Candidatus Nanosynbacteraceae</taxon>
        <taxon>Candidatus Nanosynbacter</taxon>
    </lineage>
</organism>
<reference evidence="8 9" key="1">
    <citation type="submission" date="2019-04" db="EMBL/GenBank/DDBJ databases">
        <title>Saccharibacteria TM7 genomes.</title>
        <authorList>
            <person name="Bor B."/>
            <person name="He X."/>
            <person name="Chen T."/>
            <person name="Dewhirst F.E."/>
        </authorList>
    </citation>
    <scope>NUCLEOTIDE SEQUENCE [LARGE SCALE GENOMIC DNA]</scope>
    <source>
        <strain evidence="8 9">BB001</strain>
    </source>
</reference>
<dbReference type="PANTHER" id="PTHR11409">
    <property type="entry name" value="ADENOSINE DEAMINASE"/>
    <property type="match status" value="1"/>
</dbReference>